<evidence type="ECO:0000313" key="2">
    <source>
        <dbReference type="Proteomes" id="UP000190037"/>
    </source>
</evidence>
<proteinExistence type="predicted"/>
<organism evidence="1 2">
    <name type="scientific">Embleya scabrispora</name>
    <dbReference type="NCBI Taxonomy" id="159449"/>
    <lineage>
        <taxon>Bacteria</taxon>
        <taxon>Bacillati</taxon>
        <taxon>Actinomycetota</taxon>
        <taxon>Actinomycetes</taxon>
        <taxon>Kitasatosporales</taxon>
        <taxon>Streptomycetaceae</taxon>
        <taxon>Embleya</taxon>
    </lineage>
</organism>
<keyword evidence="2" id="KW-1185">Reference proteome</keyword>
<dbReference type="AlphaFoldDB" id="A0A1T3NI01"/>
<dbReference type="EMBL" id="MWQN01000007">
    <property type="protein sequence ID" value="OPC76447.1"/>
    <property type="molecule type" value="Genomic_DNA"/>
</dbReference>
<accession>A0A1T3NI01</accession>
<sequence length="89" mass="9542">MDDDCAIGEAATPSGLRWDGVFVEECVLSDYPDALPTDYQRDNAVAGAVAWAAEAGLTADLAKIELAFARGWLHNLYDAVGLPHIAYTE</sequence>
<evidence type="ECO:0000313" key="1">
    <source>
        <dbReference type="EMBL" id="OPC76447.1"/>
    </source>
</evidence>
<reference evidence="1 2" key="1">
    <citation type="submission" date="2017-03" db="EMBL/GenBank/DDBJ databases">
        <title>Draft genome sequence of Streptomyces scabrisporus NF3, endophyte isolated from Amphipterygium adstringens.</title>
        <authorList>
            <person name="Vazquez M."/>
            <person name="Ceapa C.D."/>
            <person name="Rodriguez Luna D."/>
            <person name="Sanchez Esquivel S."/>
        </authorList>
    </citation>
    <scope>NUCLEOTIDE SEQUENCE [LARGE SCALE GENOMIC DNA]</scope>
    <source>
        <strain evidence="1 2">NF3</strain>
    </source>
</reference>
<dbReference type="Proteomes" id="UP000190037">
    <property type="component" value="Unassembled WGS sequence"/>
</dbReference>
<name>A0A1T3NI01_9ACTN</name>
<dbReference type="RefSeq" id="WP_078982884.1">
    <property type="nucleotide sequence ID" value="NZ_MWQN01000007.1"/>
</dbReference>
<protein>
    <submittedName>
        <fullName evidence="1">Uncharacterized protein</fullName>
    </submittedName>
</protein>
<gene>
    <name evidence="1" type="ORF">B4N89_47205</name>
</gene>
<comment type="caution">
    <text evidence="1">The sequence shown here is derived from an EMBL/GenBank/DDBJ whole genome shotgun (WGS) entry which is preliminary data.</text>
</comment>